<dbReference type="Pfam" id="PF01619">
    <property type="entry name" value="Pro_dh"/>
    <property type="match status" value="1"/>
</dbReference>
<dbReference type="RefSeq" id="WP_048092638.1">
    <property type="nucleotide sequence ID" value="NZ_JMIY01000007.1"/>
</dbReference>
<dbReference type="Proteomes" id="UP000027153">
    <property type="component" value="Unassembled WGS sequence"/>
</dbReference>
<dbReference type="AlphaFoldDB" id="A0A062V4L2"/>
<evidence type="ECO:0000256" key="3">
    <source>
        <dbReference type="ARBA" id="ARBA00012695"/>
    </source>
</evidence>
<keyword evidence="8" id="KW-0642">Proline metabolism</keyword>
<evidence type="ECO:0000256" key="4">
    <source>
        <dbReference type="ARBA" id="ARBA00022630"/>
    </source>
</evidence>
<reference evidence="11 12" key="1">
    <citation type="journal article" date="2013" name="Nature">
        <title>Anaerobic oxidation of methane coupled to nitrate reduction in a novel archaeal lineage.</title>
        <authorList>
            <person name="Haroon M.F."/>
            <person name="Hu S."/>
            <person name="Shi Y."/>
            <person name="Imelfort M."/>
            <person name="Keller J."/>
            <person name="Hugenholtz P."/>
            <person name="Yuan Z."/>
            <person name="Tyson G.W."/>
        </authorList>
    </citation>
    <scope>NUCLEOTIDE SEQUENCE [LARGE SCALE GENOMIC DNA]</scope>
    <source>
        <strain evidence="11 12">ANME-2d</strain>
    </source>
</reference>
<name>A0A062V4L2_9EURY</name>
<dbReference type="SUPFAM" id="SSF51730">
    <property type="entry name" value="FAD-linked oxidoreductase"/>
    <property type="match status" value="1"/>
</dbReference>
<dbReference type="Gene3D" id="3.20.20.220">
    <property type="match status" value="1"/>
</dbReference>
<protein>
    <recommendedName>
        <fullName evidence="3">proline dehydrogenase</fullName>
        <ecNumber evidence="3">1.5.5.2</ecNumber>
    </recommendedName>
</protein>
<dbReference type="OrthoDB" id="8727at2157"/>
<keyword evidence="5" id="KW-0547">Nucleotide-binding</keyword>
<dbReference type="UniPathway" id="UPA00261">
    <property type="reaction ID" value="UER00373"/>
</dbReference>
<dbReference type="InterPro" id="IPR015659">
    <property type="entry name" value="Proline_oxidase"/>
</dbReference>
<evidence type="ECO:0000313" key="12">
    <source>
        <dbReference type="Proteomes" id="UP000027153"/>
    </source>
</evidence>
<keyword evidence="4" id="KW-0285">Flavoprotein</keyword>
<evidence type="ECO:0000256" key="1">
    <source>
        <dbReference type="ARBA" id="ARBA00001974"/>
    </source>
</evidence>
<dbReference type="InterPro" id="IPR029041">
    <property type="entry name" value="FAD-linked_oxidoreductase-like"/>
</dbReference>
<dbReference type="EC" id="1.5.5.2" evidence="3"/>
<evidence type="ECO:0000256" key="2">
    <source>
        <dbReference type="ARBA" id="ARBA00004739"/>
    </source>
</evidence>
<comment type="caution">
    <text evidence="11">The sequence shown here is derived from an EMBL/GenBank/DDBJ whole genome shotgun (WGS) entry which is preliminary data.</text>
</comment>
<keyword evidence="12" id="KW-1185">Reference proteome</keyword>
<dbReference type="InterPro" id="IPR002872">
    <property type="entry name" value="Proline_DH_dom"/>
</dbReference>
<proteinExistence type="predicted"/>
<dbReference type="EMBL" id="JMIY01000007">
    <property type="protein sequence ID" value="KCZ70759.1"/>
    <property type="molecule type" value="Genomic_DNA"/>
</dbReference>
<evidence type="ECO:0000256" key="7">
    <source>
        <dbReference type="ARBA" id="ARBA00023002"/>
    </source>
</evidence>
<evidence type="ECO:0000256" key="9">
    <source>
        <dbReference type="ARBA" id="ARBA00048779"/>
    </source>
</evidence>
<gene>
    <name evidence="11" type="ORF">ANME2D_02784</name>
</gene>
<evidence type="ECO:0000256" key="6">
    <source>
        <dbReference type="ARBA" id="ARBA00022827"/>
    </source>
</evidence>
<evidence type="ECO:0000313" key="11">
    <source>
        <dbReference type="EMBL" id="KCZ70759.1"/>
    </source>
</evidence>
<sequence>MEFLIRFARQWVAGETLDDAIVQAQKRNSSDIGAIINYLGEHVKEVPEAERNLEENLRILDRTERSKINASLSIKLTQLGLDIDKGLCLLNMEKITSSATSKNIFIWVDMENSPYTEDTVDIYLEILKKYKNVGIAIQSNMRRSEDDVKRIAAAGGIIRLVKGAYKEKKEIAYTSGKETSINFSKLMGYLFYKSPFLAIATHDELLINEAIEVNKAHKRRIEFQMLMGVRDDLKRRLVKSGFAVVDYIPYGTHWFPYTTRRLRERKRNILLILRSIFE</sequence>
<dbReference type="GO" id="GO:0071949">
    <property type="term" value="F:FAD binding"/>
    <property type="evidence" value="ECO:0007669"/>
    <property type="project" value="TreeGrafter"/>
</dbReference>
<keyword evidence="7 11" id="KW-0560">Oxidoreductase</keyword>
<dbReference type="PIRSF" id="PIRSF000196">
    <property type="entry name" value="Pro_dehydrog"/>
    <property type="match status" value="1"/>
</dbReference>
<dbReference type="InterPro" id="IPR008219">
    <property type="entry name" value="PRODH_bac_arc"/>
</dbReference>
<evidence type="ECO:0000256" key="8">
    <source>
        <dbReference type="ARBA" id="ARBA00023062"/>
    </source>
</evidence>
<evidence type="ECO:0000259" key="10">
    <source>
        <dbReference type="Pfam" id="PF01619"/>
    </source>
</evidence>
<dbReference type="GO" id="GO:0004657">
    <property type="term" value="F:proline dehydrogenase activity"/>
    <property type="evidence" value="ECO:0007669"/>
    <property type="project" value="UniProtKB-EC"/>
</dbReference>
<comment type="pathway">
    <text evidence="2">Amino-acid degradation; L-proline degradation into L-glutamate; L-glutamate from L-proline: step 1/2.</text>
</comment>
<dbReference type="PANTHER" id="PTHR13914:SF0">
    <property type="entry name" value="PROLINE DEHYDROGENASE 1, MITOCHONDRIAL"/>
    <property type="match status" value="1"/>
</dbReference>
<comment type="cofactor">
    <cofactor evidence="1">
        <name>FAD</name>
        <dbReference type="ChEBI" id="CHEBI:57692"/>
    </cofactor>
</comment>
<comment type="catalytic activity">
    <reaction evidence="9">
        <text>L-proline + a quinone = (S)-1-pyrroline-5-carboxylate + a quinol + H(+)</text>
        <dbReference type="Rhea" id="RHEA:23784"/>
        <dbReference type="ChEBI" id="CHEBI:15378"/>
        <dbReference type="ChEBI" id="CHEBI:17388"/>
        <dbReference type="ChEBI" id="CHEBI:24646"/>
        <dbReference type="ChEBI" id="CHEBI:60039"/>
        <dbReference type="ChEBI" id="CHEBI:132124"/>
        <dbReference type="EC" id="1.5.5.2"/>
    </reaction>
</comment>
<evidence type="ECO:0000256" key="5">
    <source>
        <dbReference type="ARBA" id="ARBA00022741"/>
    </source>
</evidence>
<keyword evidence="6" id="KW-0274">FAD</keyword>
<organism evidence="11 12">
    <name type="scientific">Candidatus Methanoperedens nitratireducens</name>
    <dbReference type="NCBI Taxonomy" id="1392998"/>
    <lineage>
        <taxon>Archaea</taxon>
        <taxon>Methanobacteriati</taxon>
        <taxon>Methanobacteriota</taxon>
        <taxon>Stenosarchaea group</taxon>
        <taxon>Methanomicrobia</taxon>
        <taxon>Methanosarcinales</taxon>
        <taxon>ANME-2 cluster</taxon>
        <taxon>Candidatus Methanoperedentaceae</taxon>
        <taxon>Candidatus Methanoperedens</taxon>
    </lineage>
</organism>
<dbReference type="GO" id="GO:0010133">
    <property type="term" value="P:L-proline catabolic process to L-glutamate"/>
    <property type="evidence" value="ECO:0007669"/>
    <property type="project" value="UniProtKB-UniPathway"/>
</dbReference>
<accession>A0A062V4L2</accession>
<dbReference type="PANTHER" id="PTHR13914">
    <property type="entry name" value="PROLINE OXIDASE"/>
    <property type="match status" value="1"/>
</dbReference>
<feature type="domain" description="Proline dehydrogenase" evidence="10">
    <location>
        <begin position="23"/>
        <end position="266"/>
    </location>
</feature>